<name>A0A835Z877_9STRA</name>
<accession>A0A835Z877</accession>
<dbReference type="EMBL" id="JAFCMP010000105">
    <property type="protein sequence ID" value="KAG5186740.1"/>
    <property type="molecule type" value="Genomic_DNA"/>
</dbReference>
<feature type="compositionally biased region" description="Basic and acidic residues" evidence="1">
    <location>
        <begin position="74"/>
        <end position="90"/>
    </location>
</feature>
<feature type="compositionally biased region" description="Acidic residues" evidence="1">
    <location>
        <begin position="178"/>
        <end position="190"/>
    </location>
</feature>
<dbReference type="Proteomes" id="UP000664859">
    <property type="component" value="Unassembled WGS sequence"/>
</dbReference>
<evidence type="ECO:0000313" key="2">
    <source>
        <dbReference type="EMBL" id="KAG5186740.1"/>
    </source>
</evidence>
<protein>
    <submittedName>
        <fullName evidence="2">Uncharacterized protein</fullName>
    </submittedName>
</protein>
<reference evidence="2" key="1">
    <citation type="submission" date="2021-02" db="EMBL/GenBank/DDBJ databases">
        <title>First Annotated Genome of the Yellow-green Alga Tribonema minus.</title>
        <authorList>
            <person name="Mahan K.M."/>
        </authorList>
    </citation>
    <scope>NUCLEOTIDE SEQUENCE</scope>
    <source>
        <strain evidence="2">UTEX B ZZ1240</strain>
    </source>
</reference>
<dbReference type="AlphaFoldDB" id="A0A835Z877"/>
<evidence type="ECO:0000256" key="1">
    <source>
        <dbReference type="SAM" id="MobiDB-lite"/>
    </source>
</evidence>
<proteinExistence type="predicted"/>
<evidence type="ECO:0000313" key="3">
    <source>
        <dbReference type="Proteomes" id="UP000664859"/>
    </source>
</evidence>
<feature type="compositionally biased region" description="Acidic residues" evidence="1">
    <location>
        <begin position="206"/>
        <end position="215"/>
    </location>
</feature>
<comment type="caution">
    <text evidence="2">The sequence shown here is derived from an EMBL/GenBank/DDBJ whole genome shotgun (WGS) entry which is preliminary data.</text>
</comment>
<feature type="compositionally biased region" description="Acidic residues" evidence="1">
    <location>
        <begin position="61"/>
        <end position="73"/>
    </location>
</feature>
<sequence>MKVDRRNFELPSHRLDHLVNESEARQGYGNEMIGTRRRRRRRPAIAVPQAFRGSFAHFSETSDDDSISGDDLEMEVHELAGSKRSRETEPRRHHRSGGSATDEEDLDESAFGAATASRTKHARTSAHPGLRNGGQELAYSNGDAAGGGECRKGEPLSGCENHPAPCHAGGRLLVDELEDGMTDDSDDAEAWNEGSECNGANHSDAEGDSDGDDELSSVGGGDGGAAGYSEVDAWLHDTDEWWSPDFANKQRDA</sequence>
<keyword evidence="3" id="KW-1185">Reference proteome</keyword>
<organism evidence="2 3">
    <name type="scientific">Tribonema minus</name>
    <dbReference type="NCBI Taxonomy" id="303371"/>
    <lineage>
        <taxon>Eukaryota</taxon>
        <taxon>Sar</taxon>
        <taxon>Stramenopiles</taxon>
        <taxon>Ochrophyta</taxon>
        <taxon>PX clade</taxon>
        <taxon>Xanthophyceae</taxon>
        <taxon>Tribonematales</taxon>
        <taxon>Tribonemataceae</taxon>
        <taxon>Tribonema</taxon>
    </lineage>
</organism>
<feature type="region of interest" description="Disordered" evidence="1">
    <location>
        <begin position="178"/>
        <end position="231"/>
    </location>
</feature>
<gene>
    <name evidence="2" type="ORF">JKP88DRAFT_309079</name>
</gene>
<feature type="region of interest" description="Disordered" evidence="1">
    <location>
        <begin position="56"/>
        <end position="163"/>
    </location>
</feature>